<protein>
    <submittedName>
        <fullName evidence="2">Uncharacterized protein (DUF305 family)</fullName>
    </submittedName>
</protein>
<evidence type="ECO:0000313" key="2">
    <source>
        <dbReference type="EMBL" id="MBM7588540.1"/>
    </source>
</evidence>
<dbReference type="EMBL" id="JAFBEB010000001">
    <property type="protein sequence ID" value="MBM7588540.1"/>
    <property type="molecule type" value="Genomic_DNA"/>
</dbReference>
<feature type="signal peptide" evidence="1">
    <location>
        <begin position="1"/>
        <end position="20"/>
    </location>
</feature>
<dbReference type="RefSeq" id="WP_204516291.1">
    <property type="nucleotide sequence ID" value="NZ_BAABIN010000009.1"/>
</dbReference>
<gene>
    <name evidence="2" type="ORF">JOD01_000126</name>
</gene>
<accession>A0A939BN77</accession>
<comment type="caution">
    <text evidence="2">The sequence shown here is derived from an EMBL/GenBank/DDBJ whole genome shotgun (WGS) entry which is preliminary data.</text>
</comment>
<keyword evidence="1" id="KW-0732">Signal</keyword>
<feature type="chain" id="PRO_5039395176" evidence="1">
    <location>
        <begin position="21"/>
        <end position="136"/>
    </location>
</feature>
<dbReference type="AlphaFoldDB" id="A0A939BN77"/>
<sequence length="136" mass="15483">MKFKKWQFALFYILALSVCAGIYMYATQAEPTGSTVDVQAEQKPGMEVTYALHGKDLHLQLTVTNFTFSLENMGKENKAGEGHVHLYMDGKKVAKIFDRQFVYKDIPAGHHEMVVELAKNNHESYGIKKSFQIHVQ</sequence>
<proteinExistence type="predicted"/>
<organism evidence="2 3">
    <name type="scientific">Brevibacillus fulvus</name>
    <dbReference type="NCBI Taxonomy" id="1125967"/>
    <lineage>
        <taxon>Bacteria</taxon>
        <taxon>Bacillati</taxon>
        <taxon>Bacillota</taxon>
        <taxon>Bacilli</taxon>
        <taxon>Bacillales</taxon>
        <taxon>Paenibacillaceae</taxon>
        <taxon>Brevibacillus</taxon>
    </lineage>
</organism>
<evidence type="ECO:0000256" key="1">
    <source>
        <dbReference type="SAM" id="SignalP"/>
    </source>
</evidence>
<name>A0A939BN77_9BACL</name>
<keyword evidence="3" id="KW-1185">Reference proteome</keyword>
<reference evidence="2" key="1">
    <citation type="submission" date="2021-01" db="EMBL/GenBank/DDBJ databases">
        <title>Genomic Encyclopedia of Type Strains, Phase IV (KMG-IV): sequencing the most valuable type-strain genomes for metagenomic binning, comparative biology and taxonomic classification.</title>
        <authorList>
            <person name="Goeker M."/>
        </authorList>
    </citation>
    <scope>NUCLEOTIDE SEQUENCE</scope>
    <source>
        <strain evidence="2">DSM 25523</strain>
    </source>
</reference>
<evidence type="ECO:0000313" key="3">
    <source>
        <dbReference type="Proteomes" id="UP000717624"/>
    </source>
</evidence>
<dbReference type="Proteomes" id="UP000717624">
    <property type="component" value="Unassembled WGS sequence"/>
</dbReference>